<dbReference type="InterPro" id="IPR036397">
    <property type="entry name" value="RNaseH_sf"/>
</dbReference>
<dbReference type="Pfam" id="PF14392">
    <property type="entry name" value="zf-CCHC_4"/>
    <property type="match status" value="1"/>
</dbReference>
<sequence length="879" mass="98112">MDPIINAIHNTLSLTEEEGSVFTLPEEAAASHTSHSSHMFIARVLTDSYVHNPSFIDQMSGHWKGRFPAVISAYGEDMFKALAKALGNLIGEYVDVHEDSLDEGWEPFLRIRVKLMTNKPLPRGRMISLPKVRDEFWIDFRYERLPEFCFECGILGHPFEKCIKFMERMDNGNDNDLPYGPWMKGSKLPSTGYDNHPTTYSHSTIALSTLNSTPPPPSTTLHSNKLPPILITSQHRPTPPPLTVTSSPSVPQPTSQTHSDMQADYSPSVTNLPGIFTPDIGSASRPFLPIATYPPTLTPSPFKSASLSAVHTAITPIVSTSSIVTAASNKENYPPTFVTKRQNDTLSMRKFLKRCRNQNASSFLNSVSRFRQTLNFANGLESPRSGLSGGLLLLWHQNIDVTLLNFVFKGDPFTWIKNRSGWSTIKERLDWCFVNHHWENQFQAPGVLHLDYFSSNHRAITASFAPINSRVQHDKRRSRFRFENLWLSADQCKDIIAASWKSSSTSDPISAVLGNLDECAANLQKWHIDKYGNMKKRITDAQLQVETLNNSCHRTPTAMNSLKNSEALLDELLEQEEIYWQQRSRFDWLNAGDRNTKFLHAKASKIKIFIWRAFNDALPVAIALVKRKIITNSTCSICQQAWETAGHALFSCNLDRTGPCGSWSQSQTSKRPCFFCKKLLAKLLLCNQALFLTHRESHPPRSHHASLPQISPAVPLMPWTPPPLGMLKMNVDAALDSTGKITGIGALIRSSNGEVVAAISKPVLGCYASHEMEAIAMFHCLNWAIQLQLLVSLVETDALRVSNALCKSSSAISSFQDLIVDITSLLSFFPNVNVSHVKRLANMAANGLAKFALGVDEACYWSDCIPPPINSVIVNDYTF</sequence>
<dbReference type="PANTHER" id="PTHR47723:SF21">
    <property type="entry name" value="POLYNUCLEOTIDYL TRANSFERASE, RIBONUCLEASE H-LIKE SUPERFAMILY PROTEIN"/>
    <property type="match status" value="1"/>
</dbReference>
<proteinExistence type="predicted"/>
<organism evidence="5 6">
    <name type="scientific">Cannabis sativa</name>
    <name type="common">Hemp</name>
    <name type="synonym">Marijuana</name>
    <dbReference type="NCBI Taxonomy" id="3483"/>
    <lineage>
        <taxon>Eukaryota</taxon>
        <taxon>Viridiplantae</taxon>
        <taxon>Streptophyta</taxon>
        <taxon>Embryophyta</taxon>
        <taxon>Tracheophyta</taxon>
        <taxon>Spermatophyta</taxon>
        <taxon>Magnoliopsida</taxon>
        <taxon>eudicotyledons</taxon>
        <taxon>Gunneridae</taxon>
        <taxon>Pentapetalae</taxon>
        <taxon>rosids</taxon>
        <taxon>fabids</taxon>
        <taxon>Rosales</taxon>
        <taxon>Cannabaceae</taxon>
        <taxon>Cannabis</taxon>
    </lineage>
</organism>
<evidence type="ECO:0000256" key="1">
    <source>
        <dbReference type="SAM" id="MobiDB-lite"/>
    </source>
</evidence>
<evidence type="ECO:0000259" key="2">
    <source>
        <dbReference type="Pfam" id="PF13456"/>
    </source>
</evidence>
<dbReference type="InterPro" id="IPR025836">
    <property type="entry name" value="Zn_knuckle_CX2CX4HX4C"/>
</dbReference>
<keyword evidence="6" id="KW-1185">Reference proteome</keyword>
<dbReference type="GO" id="GO:0004523">
    <property type="term" value="F:RNA-DNA hybrid ribonuclease activity"/>
    <property type="evidence" value="ECO:0007669"/>
    <property type="project" value="InterPro"/>
</dbReference>
<dbReference type="InterPro" id="IPR012337">
    <property type="entry name" value="RNaseH-like_sf"/>
</dbReference>
<dbReference type="EnsemblPlants" id="evm.model.02.1974">
    <property type="protein sequence ID" value="cds.evm.model.02.1974"/>
    <property type="gene ID" value="evm.TU.02.1974"/>
</dbReference>
<dbReference type="SUPFAM" id="SSF56219">
    <property type="entry name" value="DNase I-like"/>
    <property type="match status" value="1"/>
</dbReference>
<dbReference type="CDD" id="cd06222">
    <property type="entry name" value="RNase_H_like"/>
    <property type="match status" value="1"/>
</dbReference>
<dbReference type="InterPro" id="IPR002156">
    <property type="entry name" value="RNaseH_domain"/>
</dbReference>
<dbReference type="PANTHER" id="PTHR47723">
    <property type="entry name" value="OS05G0353850 PROTEIN"/>
    <property type="match status" value="1"/>
</dbReference>
<dbReference type="Pfam" id="PF13456">
    <property type="entry name" value="RVT_3"/>
    <property type="match status" value="1"/>
</dbReference>
<evidence type="ECO:0000313" key="5">
    <source>
        <dbReference type="EnsemblPlants" id="cds.evm.model.02.1974"/>
    </source>
</evidence>
<dbReference type="Gramene" id="evm.model.02.1974">
    <property type="protein sequence ID" value="cds.evm.model.02.1974"/>
    <property type="gene ID" value="evm.TU.02.1974"/>
</dbReference>
<feature type="region of interest" description="Disordered" evidence="1">
    <location>
        <begin position="232"/>
        <end position="262"/>
    </location>
</feature>
<dbReference type="Proteomes" id="UP000596661">
    <property type="component" value="Chromosome 2"/>
</dbReference>
<dbReference type="InterPro" id="IPR036691">
    <property type="entry name" value="Endo/exonu/phosph_ase_sf"/>
</dbReference>
<feature type="compositionally biased region" description="Low complexity" evidence="1">
    <location>
        <begin position="243"/>
        <end position="259"/>
    </location>
</feature>
<dbReference type="Gene3D" id="3.30.420.10">
    <property type="entry name" value="Ribonuclease H-like superfamily/Ribonuclease H"/>
    <property type="match status" value="1"/>
</dbReference>
<name>A0A803NVU4_CANSA</name>
<dbReference type="InterPro" id="IPR044730">
    <property type="entry name" value="RNase_H-like_dom_plant"/>
</dbReference>
<accession>A0A803NVU4</accession>
<dbReference type="InterPro" id="IPR026960">
    <property type="entry name" value="RVT-Znf"/>
</dbReference>
<evidence type="ECO:0000259" key="4">
    <source>
        <dbReference type="Pfam" id="PF14392"/>
    </source>
</evidence>
<dbReference type="Pfam" id="PF13966">
    <property type="entry name" value="zf-RVT"/>
    <property type="match status" value="1"/>
</dbReference>
<reference evidence="5" key="1">
    <citation type="submission" date="2018-11" db="EMBL/GenBank/DDBJ databases">
        <authorList>
            <person name="Grassa J C."/>
        </authorList>
    </citation>
    <scope>NUCLEOTIDE SEQUENCE [LARGE SCALE GENOMIC DNA]</scope>
</reference>
<evidence type="ECO:0000259" key="3">
    <source>
        <dbReference type="Pfam" id="PF13966"/>
    </source>
</evidence>
<feature type="domain" description="Zinc knuckle CX2CX4HX4C" evidence="4">
    <location>
        <begin position="133"/>
        <end position="162"/>
    </location>
</feature>
<dbReference type="EMBL" id="UZAU01000228">
    <property type="status" value="NOT_ANNOTATED_CDS"/>
    <property type="molecule type" value="Genomic_DNA"/>
</dbReference>
<feature type="domain" description="Reverse transcriptase zinc-binding" evidence="3">
    <location>
        <begin position="603"/>
        <end position="654"/>
    </location>
</feature>
<dbReference type="GO" id="GO:0003676">
    <property type="term" value="F:nucleic acid binding"/>
    <property type="evidence" value="ECO:0007669"/>
    <property type="project" value="InterPro"/>
</dbReference>
<dbReference type="InterPro" id="IPR053151">
    <property type="entry name" value="RNase_H-like"/>
</dbReference>
<feature type="domain" description="RNase H type-1" evidence="2">
    <location>
        <begin position="730"/>
        <end position="852"/>
    </location>
</feature>
<dbReference type="AlphaFoldDB" id="A0A803NVU4"/>
<reference evidence="5" key="2">
    <citation type="submission" date="2021-03" db="UniProtKB">
        <authorList>
            <consortium name="EnsemblPlants"/>
        </authorList>
    </citation>
    <scope>IDENTIFICATION</scope>
</reference>
<protein>
    <submittedName>
        <fullName evidence="5">Uncharacterized protein</fullName>
    </submittedName>
</protein>
<evidence type="ECO:0000313" key="6">
    <source>
        <dbReference type="Proteomes" id="UP000596661"/>
    </source>
</evidence>
<dbReference type="SUPFAM" id="SSF53098">
    <property type="entry name" value="Ribonuclease H-like"/>
    <property type="match status" value="1"/>
</dbReference>